<reference evidence="2 3" key="1">
    <citation type="submission" date="2019-12" db="EMBL/GenBank/DDBJ databases">
        <authorList>
            <person name="Floudas D."/>
            <person name="Bentzer J."/>
            <person name="Ahren D."/>
            <person name="Johansson T."/>
            <person name="Persson P."/>
            <person name="Tunlid A."/>
        </authorList>
    </citation>
    <scope>NUCLEOTIDE SEQUENCE [LARGE SCALE GENOMIC DNA]</scope>
    <source>
        <strain evidence="2 3">CBS 102.39</strain>
    </source>
</reference>
<keyword evidence="1" id="KW-0732">Signal</keyword>
<comment type="caution">
    <text evidence="2">The sequence shown here is derived from an EMBL/GenBank/DDBJ whole genome shotgun (WGS) entry which is preliminary data.</text>
</comment>
<keyword evidence="3" id="KW-1185">Reference proteome</keyword>
<feature type="chain" id="PRO_5034901347" evidence="1">
    <location>
        <begin position="21"/>
        <end position="101"/>
    </location>
</feature>
<evidence type="ECO:0000313" key="3">
    <source>
        <dbReference type="Proteomes" id="UP000521872"/>
    </source>
</evidence>
<sequence>MKFFAAPLLVLAAVATSVVAQAAGNDFVDDVLARDEFSAGQISAREFTEIHARHADEIFEAKRDLERLERRSRSTCYAACATLTGGNRIACWKKCDAIWGK</sequence>
<dbReference type="AlphaFoldDB" id="A0A8H4VMU9"/>
<accession>A0A8H4VMU9</accession>
<proteinExistence type="predicted"/>
<evidence type="ECO:0000256" key="1">
    <source>
        <dbReference type="SAM" id="SignalP"/>
    </source>
</evidence>
<organism evidence="2 3">
    <name type="scientific">Agrocybe pediades</name>
    <dbReference type="NCBI Taxonomy" id="84607"/>
    <lineage>
        <taxon>Eukaryota</taxon>
        <taxon>Fungi</taxon>
        <taxon>Dikarya</taxon>
        <taxon>Basidiomycota</taxon>
        <taxon>Agaricomycotina</taxon>
        <taxon>Agaricomycetes</taxon>
        <taxon>Agaricomycetidae</taxon>
        <taxon>Agaricales</taxon>
        <taxon>Agaricineae</taxon>
        <taxon>Strophariaceae</taxon>
        <taxon>Agrocybe</taxon>
    </lineage>
</organism>
<protein>
    <submittedName>
        <fullName evidence="2">Uncharacterized protein</fullName>
    </submittedName>
</protein>
<feature type="signal peptide" evidence="1">
    <location>
        <begin position="1"/>
        <end position="20"/>
    </location>
</feature>
<dbReference type="EMBL" id="JAACJL010000031">
    <property type="protein sequence ID" value="KAF4616496.1"/>
    <property type="molecule type" value="Genomic_DNA"/>
</dbReference>
<gene>
    <name evidence="2" type="ORF">D9613_008595</name>
</gene>
<evidence type="ECO:0000313" key="2">
    <source>
        <dbReference type="EMBL" id="KAF4616496.1"/>
    </source>
</evidence>
<name>A0A8H4VMU9_9AGAR</name>
<dbReference type="Proteomes" id="UP000521872">
    <property type="component" value="Unassembled WGS sequence"/>
</dbReference>